<dbReference type="InterPro" id="IPR050397">
    <property type="entry name" value="Env_Response_Regulators"/>
</dbReference>
<feature type="domain" description="HTH crp-type" evidence="6">
    <location>
        <begin position="157"/>
        <end position="226"/>
    </location>
</feature>
<dbReference type="PROSITE" id="PS00042">
    <property type="entry name" value="HTH_CRP_1"/>
    <property type="match status" value="1"/>
</dbReference>
<dbReference type="InterPro" id="IPR000595">
    <property type="entry name" value="cNMP-bd_dom"/>
</dbReference>
<dbReference type="InterPro" id="IPR018335">
    <property type="entry name" value="Tscrpt_reg_HTH_Crp-type_CS"/>
</dbReference>
<dbReference type="InterPro" id="IPR036388">
    <property type="entry name" value="WH-like_DNA-bd_sf"/>
</dbReference>
<evidence type="ECO:0000313" key="8">
    <source>
        <dbReference type="Proteomes" id="UP000092661"/>
    </source>
</evidence>
<dbReference type="InterPro" id="IPR018490">
    <property type="entry name" value="cNMP-bd_dom_sf"/>
</dbReference>
<keyword evidence="3" id="KW-0010">Activator</keyword>
<dbReference type="InterPro" id="IPR036390">
    <property type="entry name" value="WH_DNA-bd_sf"/>
</dbReference>
<evidence type="ECO:0000313" key="7">
    <source>
        <dbReference type="EMBL" id="ANU10623.1"/>
    </source>
</evidence>
<dbReference type="Proteomes" id="UP000092661">
    <property type="component" value="Chromosome"/>
</dbReference>
<evidence type="ECO:0000256" key="2">
    <source>
        <dbReference type="ARBA" id="ARBA00023125"/>
    </source>
</evidence>
<feature type="domain" description="Cyclic nucleotide-binding" evidence="5">
    <location>
        <begin position="23"/>
        <end position="143"/>
    </location>
</feature>
<dbReference type="InterPro" id="IPR014710">
    <property type="entry name" value="RmlC-like_jellyroll"/>
</dbReference>
<proteinExistence type="predicted"/>
<evidence type="ECO:0000256" key="3">
    <source>
        <dbReference type="ARBA" id="ARBA00023159"/>
    </source>
</evidence>
<evidence type="ECO:0000256" key="4">
    <source>
        <dbReference type="ARBA" id="ARBA00023163"/>
    </source>
</evidence>
<gene>
    <name evidence="7" type="ORF">BBH88_10040</name>
</gene>
<dbReference type="SMART" id="SM00419">
    <property type="entry name" value="HTH_CRP"/>
    <property type="match status" value="1"/>
</dbReference>
<dbReference type="PROSITE" id="PS50042">
    <property type="entry name" value="CNMP_BINDING_3"/>
    <property type="match status" value="1"/>
</dbReference>
<sequence>MENNGLLQSSSTQEHLCVSIVPIFNHLEQAELKEVAKTTRHRNLSKGEVLYRAGDKSSSLYIIHKGKLKIYRLTENGKEQVIRILQPGDFTGELALFIDNIHDSYAEAMENAELCTISGPDISELFLKYPQISLKVIKEFSLRLDQTEHQVTSFTTEDTETRVALYLIQQAESSQSREIQLPMSRKDLASFLGTTPETISRKLAKFEDEGWIQQYDQRAIQIINMEALSLYK</sequence>
<dbReference type="SMART" id="SM00100">
    <property type="entry name" value="cNMP"/>
    <property type="match status" value="1"/>
</dbReference>
<evidence type="ECO:0000259" key="6">
    <source>
        <dbReference type="PROSITE" id="PS51063"/>
    </source>
</evidence>
<protein>
    <submittedName>
        <fullName evidence="7">Crp/Fnr family transcriptional regulator</fullName>
    </submittedName>
</protein>
<dbReference type="EMBL" id="CP016534">
    <property type="protein sequence ID" value="ANU10623.1"/>
    <property type="molecule type" value="Genomic_DNA"/>
</dbReference>
<dbReference type="PROSITE" id="PS51063">
    <property type="entry name" value="HTH_CRP_2"/>
    <property type="match status" value="1"/>
</dbReference>
<name>A0ABN4RLL6_9BACL</name>
<dbReference type="CDD" id="cd00092">
    <property type="entry name" value="HTH_CRP"/>
    <property type="match status" value="1"/>
</dbReference>
<dbReference type="PANTHER" id="PTHR24567:SF28">
    <property type="entry name" value="LISTERIOLYSIN REGULATORY PROTEIN"/>
    <property type="match status" value="1"/>
</dbReference>
<accession>A0ABN4RLL6</accession>
<dbReference type="RefSeq" id="WP_065536777.1">
    <property type="nucleotide sequence ID" value="NZ_CP016534.2"/>
</dbReference>
<dbReference type="SUPFAM" id="SSF46785">
    <property type="entry name" value="Winged helix' DNA-binding domain"/>
    <property type="match status" value="1"/>
</dbReference>
<keyword evidence="2" id="KW-0238">DNA-binding</keyword>
<dbReference type="Gene3D" id="2.60.120.10">
    <property type="entry name" value="Jelly Rolls"/>
    <property type="match status" value="1"/>
</dbReference>
<dbReference type="Gene3D" id="1.10.10.10">
    <property type="entry name" value="Winged helix-like DNA-binding domain superfamily/Winged helix DNA-binding domain"/>
    <property type="match status" value="1"/>
</dbReference>
<organism evidence="7 8">
    <name type="scientific">Planococcus antarcticus DSM 14505</name>
    <dbReference type="NCBI Taxonomy" id="1185653"/>
    <lineage>
        <taxon>Bacteria</taxon>
        <taxon>Bacillati</taxon>
        <taxon>Bacillota</taxon>
        <taxon>Bacilli</taxon>
        <taxon>Bacillales</taxon>
        <taxon>Caryophanaceae</taxon>
        <taxon>Planococcus</taxon>
    </lineage>
</organism>
<dbReference type="InterPro" id="IPR012318">
    <property type="entry name" value="HTH_CRP"/>
</dbReference>
<keyword evidence="4" id="KW-0804">Transcription</keyword>
<dbReference type="Pfam" id="PF13545">
    <property type="entry name" value="HTH_Crp_2"/>
    <property type="match status" value="1"/>
</dbReference>
<keyword evidence="1" id="KW-0805">Transcription regulation</keyword>
<dbReference type="CDD" id="cd00038">
    <property type="entry name" value="CAP_ED"/>
    <property type="match status" value="1"/>
</dbReference>
<reference evidence="7" key="1">
    <citation type="submission" date="2016-10" db="EMBL/GenBank/DDBJ databases">
        <authorList>
            <person name="See-Too W.S."/>
        </authorList>
    </citation>
    <scope>NUCLEOTIDE SEQUENCE</scope>
    <source>
        <strain evidence="7">DSM 14505</strain>
    </source>
</reference>
<dbReference type="PANTHER" id="PTHR24567">
    <property type="entry name" value="CRP FAMILY TRANSCRIPTIONAL REGULATORY PROTEIN"/>
    <property type="match status" value="1"/>
</dbReference>
<dbReference type="SUPFAM" id="SSF51206">
    <property type="entry name" value="cAMP-binding domain-like"/>
    <property type="match status" value="1"/>
</dbReference>
<dbReference type="Pfam" id="PF00027">
    <property type="entry name" value="cNMP_binding"/>
    <property type="match status" value="1"/>
</dbReference>
<dbReference type="PRINTS" id="PR00034">
    <property type="entry name" value="HTHCRP"/>
</dbReference>
<evidence type="ECO:0000256" key="1">
    <source>
        <dbReference type="ARBA" id="ARBA00023015"/>
    </source>
</evidence>
<evidence type="ECO:0000259" key="5">
    <source>
        <dbReference type="PROSITE" id="PS50042"/>
    </source>
</evidence>
<keyword evidence="8" id="KW-1185">Reference proteome</keyword>